<proteinExistence type="predicted"/>
<gene>
    <name evidence="1" type="ORF">K3G42_025095</name>
</gene>
<comment type="caution">
    <text evidence="1">The sequence shown here is derived from an EMBL/GenBank/DDBJ whole genome shotgun (WGS) entry which is preliminary data.</text>
</comment>
<keyword evidence="2" id="KW-1185">Reference proteome</keyword>
<dbReference type="EMBL" id="CM037621">
    <property type="protein sequence ID" value="KAH8002495.1"/>
    <property type="molecule type" value="Genomic_DNA"/>
</dbReference>
<name>A0ACB8FB96_9SAUR</name>
<evidence type="ECO:0000313" key="2">
    <source>
        <dbReference type="Proteomes" id="UP000827872"/>
    </source>
</evidence>
<sequence length="114" mass="13136">MSATKVFPPWKKKKQPPKNKRINIFCVSKYNVVITMMNLSLVLFFLSLFFFYSFSSYSLVIPNLSLGYICAPWLRGNPLPLNPCSTYCLSPEEKSVTKNKSVFFISSFITWNSI</sequence>
<dbReference type="Proteomes" id="UP000827872">
    <property type="component" value="Linkage Group LG08"/>
</dbReference>
<organism evidence="1 2">
    <name type="scientific">Sphaerodactylus townsendi</name>
    <dbReference type="NCBI Taxonomy" id="933632"/>
    <lineage>
        <taxon>Eukaryota</taxon>
        <taxon>Metazoa</taxon>
        <taxon>Chordata</taxon>
        <taxon>Craniata</taxon>
        <taxon>Vertebrata</taxon>
        <taxon>Euteleostomi</taxon>
        <taxon>Lepidosauria</taxon>
        <taxon>Squamata</taxon>
        <taxon>Bifurcata</taxon>
        <taxon>Gekkota</taxon>
        <taxon>Sphaerodactylidae</taxon>
        <taxon>Sphaerodactylus</taxon>
    </lineage>
</organism>
<evidence type="ECO:0000313" key="1">
    <source>
        <dbReference type="EMBL" id="KAH8002495.1"/>
    </source>
</evidence>
<protein>
    <submittedName>
        <fullName evidence="1">Uncharacterized protein</fullName>
    </submittedName>
</protein>
<reference evidence="1" key="1">
    <citation type="submission" date="2021-08" db="EMBL/GenBank/DDBJ databases">
        <title>The first chromosome-level gecko genome reveals the dynamic sex chromosomes of Neotropical dwarf geckos (Sphaerodactylidae: Sphaerodactylus).</title>
        <authorList>
            <person name="Pinto B.J."/>
            <person name="Keating S.E."/>
            <person name="Gamble T."/>
        </authorList>
    </citation>
    <scope>NUCLEOTIDE SEQUENCE</scope>
    <source>
        <strain evidence="1">TG3544</strain>
    </source>
</reference>
<accession>A0ACB8FB96</accession>